<dbReference type="EnsemblMetazoa" id="CJA34473.1">
    <property type="protein sequence ID" value="CJA34473.1"/>
    <property type="gene ID" value="WBGene00210320"/>
</dbReference>
<reference evidence="3" key="1">
    <citation type="submission" date="2010-08" db="EMBL/GenBank/DDBJ databases">
        <authorList>
            <consortium name="Caenorhabditis japonica Sequencing Consortium"/>
            <person name="Wilson R.K."/>
        </authorList>
    </citation>
    <scope>NUCLEOTIDE SEQUENCE [LARGE SCALE GENOMIC DNA]</scope>
    <source>
        <strain evidence="3">DF5081</strain>
    </source>
</reference>
<dbReference type="AlphaFoldDB" id="A0A8R1IGQ5"/>
<name>A0A8R1IGQ5_CAEJA</name>
<evidence type="ECO:0000256" key="1">
    <source>
        <dbReference type="SAM" id="MobiDB-lite"/>
    </source>
</evidence>
<accession>A0A8R1IGQ5</accession>
<organism evidence="2 3">
    <name type="scientific">Caenorhabditis japonica</name>
    <dbReference type="NCBI Taxonomy" id="281687"/>
    <lineage>
        <taxon>Eukaryota</taxon>
        <taxon>Metazoa</taxon>
        <taxon>Ecdysozoa</taxon>
        <taxon>Nematoda</taxon>
        <taxon>Chromadorea</taxon>
        <taxon>Rhabditida</taxon>
        <taxon>Rhabditina</taxon>
        <taxon>Rhabditomorpha</taxon>
        <taxon>Rhabditoidea</taxon>
        <taxon>Rhabditidae</taxon>
        <taxon>Peloderinae</taxon>
        <taxon>Caenorhabditis</taxon>
    </lineage>
</organism>
<dbReference type="Proteomes" id="UP000005237">
    <property type="component" value="Unassembled WGS sequence"/>
</dbReference>
<evidence type="ECO:0000313" key="2">
    <source>
        <dbReference type="EnsemblMetazoa" id="CJA34473.1"/>
    </source>
</evidence>
<feature type="region of interest" description="Disordered" evidence="1">
    <location>
        <begin position="44"/>
        <end position="72"/>
    </location>
</feature>
<evidence type="ECO:0000313" key="3">
    <source>
        <dbReference type="Proteomes" id="UP000005237"/>
    </source>
</evidence>
<keyword evidence="3" id="KW-1185">Reference proteome</keyword>
<protein>
    <submittedName>
        <fullName evidence="2">Uncharacterized protein</fullName>
    </submittedName>
</protein>
<reference evidence="2" key="2">
    <citation type="submission" date="2022-06" db="UniProtKB">
        <authorList>
            <consortium name="EnsemblMetazoa"/>
        </authorList>
    </citation>
    <scope>IDENTIFICATION</scope>
    <source>
        <strain evidence="2">DF5081</strain>
    </source>
</reference>
<proteinExistence type="predicted"/>
<sequence length="72" mass="8337">MKKYTNSKDLTGRSQKRKAILEYLILDHYKNQEQEAATISRKSFTQYKTSADSSATEPDGTNRNFQMTQNTQ</sequence>